<name>A0ABX8DM40_9PSED</name>
<organism evidence="1 2">
    <name type="scientific">Pseudomonas qingdaonensis</name>
    <dbReference type="NCBI Taxonomy" id="2056231"/>
    <lineage>
        <taxon>Bacteria</taxon>
        <taxon>Pseudomonadati</taxon>
        <taxon>Pseudomonadota</taxon>
        <taxon>Gammaproteobacteria</taxon>
        <taxon>Pseudomonadales</taxon>
        <taxon>Pseudomonadaceae</taxon>
        <taxon>Pseudomonas</taxon>
    </lineage>
</organism>
<dbReference type="GeneID" id="87482196"/>
<evidence type="ECO:0000313" key="1">
    <source>
        <dbReference type="EMBL" id="QVL17323.1"/>
    </source>
</evidence>
<reference evidence="1 2" key="1">
    <citation type="journal article" date="2016" name="J. Hazard. Mater.">
        <title>A newly isolated Pseudomonas putida S-1 strain for batch-mode-propanethiol degradation and continuous treatment of propanethiol-containing waste gas.</title>
        <authorList>
            <person name="Chen D.Z."/>
            <person name="Sun Y.M."/>
            <person name="Han L.M."/>
            <person name="Chen J."/>
            <person name="Ye J.X."/>
            <person name="Chen J.M."/>
        </authorList>
    </citation>
    <scope>NUCLEOTIDE SEQUENCE [LARGE SCALE GENOMIC DNA]</scope>
    <source>
        <strain evidence="1 2">S-1</strain>
    </source>
</reference>
<sequence length="61" mass="6846">MEKYRLAAAQLDESLSRIREQRDHLLALGEAEQAAPLTRILNIVRLELELSPVGGPKATRH</sequence>
<dbReference type="EMBL" id="CP074676">
    <property type="protein sequence ID" value="QVL17323.1"/>
    <property type="molecule type" value="Genomic_DNA"/>
</dbReference>
<dbReference type="Proteomes" id="UP000678154">
    <property type="component" value="Chromosome"/>
</dbReference>
<gene>
    <name evidence="1" type="ORF">KH389_18175</name>
</gene>
<protein>
    <submittedName>
        <fullName evidence="1">Uncharacterized protein</fullName>
    </submittedName>
</protein>
<evidence type="ECO:0000313" key="2">
    <source>
        <dbReference type="Proteomes" id="UP000678154"/>
    </source>
</evidence>
<accession>A0ABX8DM40</accession>
<dbReference type="RefSeq" id="WP_054915290.1">
    <property type="nucleotide sequence ID" value="NZ_BQHH01000002.1"/>
</dbReference>
<proteinExistence type="predicted"/>
<keyword evidence="2" id="KW-1185">Reference proteome</keyword>